<dbReference type="EMBL" id="BPQB01000013">
    <property type="protein sequence ID" value="GJE89470.1"/>
    <property type="molecule type" value="Genomic_DNA"/>
</dbReference>
<reference evidence="9 10" key="1">
    <citation type="submission" date="2021-08" db="EMBL/GenBank/DDBJ databases">
        <title>Draft Genome Sequence of Phanerochaete sordida strain YK-624.</title>
        <authorList>
            <person name="Mori T."/>
            <person name="Dohra H."/>
            <person name="Suzuki T."/>
            <person name="Kawagishi H."/>
            <person name="Hirai H."/>
        </authorList>
    </citation>
    <scope>NUCLEOTIDE SEQUENCE [LARGE SCALE GENOMIC DNA]</scope>
    <source>
        <strain evidence="9 10">YK-624</strain>
    </source>
</reference>
<dbReference type="GO" id="GO:0001671">
    <property type="term" value="F:ATPase activator activity"/>
    <property type="evidence" value="ECO:0007669"/>
    <property type="project" value="TreeGrafter"/>
</dbReference>
<comment type="similarity">
    <text evidence="2">Belongs to the DPH4 family.</text>
</comment>
<protein>
    <recommendedName>
        <fullName evidence="3">Diphthamide biosynthesis protein 4</fullName>
    </recommendedName>
</protein>
<evidence type="ECO:0000256" key="5">
    <source>
        <dbReference type="ARBA" id="ARBA00022833"/>
    </source>
</evidence>
<dbReference type="SMART" id="SM00271">
    <property type="entry name" value="DnaJ"/>
    <property type="match status" value="1"/>
</dbReference>
<comment type="function">
    <text evidence="1">Required for the first step of diphthamide biosynthesis, the transfer of 3-amino-3-carboxypropyl from S-adenosyl-L-methionine to a histidine residue. Diphthamide is a post-translational modification of histidine which occurs in elongation factor 2.</text>
</comment>
<evidence type="ECO:0000256" key="2">
    <source>
        <dbReference type="ARBA" id="ARBA00006169"/>
    </source>
</evidence>
<proteinExistence type="inferred from homology"/>
<dbReference type="AlphaFoldDB" id="A0A9P3LBR3"/>
<dbReference type="PROSITE" id="PS50076">
    <property type="entry name" value="DNAJ_2"/>
    <property type="match status" value="1"/>
</dbReference>
<evidence type="ECO:0000256" key="3">
    <source>
        <dbReference type="ARBA" id="ARBA00021797"/>
    </source>
</evidence>
<dbReference type="SUPFAM" id="SSF144217">
    <property type="entry name" value="CSL zinc finger"/>
    <property type="match status" value="1"/>
</dbReference>
<dbReference type="Pfam" id="PF05207">
    <property type="entry name" value="Zn_ribbon_CSL"/>
    <property type="match status" value="1"/>
</dbReference>
<accession>A0A9P3LBR3</accession>
<evidence type="ECO:0000256" key="1">
    <source>
        <dbReference type="ARBA" id="ARBA00003474"/>
    </source>
</evidence>
<evidence type="ECO:0000313" key="9">
    <source>
        <dbReference type="EMBL" id="GJE89470.1"/>
    </source>
</evidence>
<dbReference type="InterPro" id="IPR001623">
    <property type="entry name" value="DnaJ_domain"/>
</dbReference>
<comment type="caution">
    <text evidence="9">The sequence shown here is derived from an EMBL/GenBank/DDBJ whole genome shotgun (WGS) entry which is preliminary data.</text>
</comment>
<keyword evidence="4" id="KW-0479">Metal-binding</keyword>
<dbReference type="CDD" id="cd06257">
    <property type="entry name" value="DnaJ"/>
    <property type="match status" value="1"/>
</dbReference>
<dbReference type="InterPro" id="IPR007872">
    <property type="entry name" value="DPH_MB_dom"/>
</dbReference>
<feature type="domain" description="J" evidence="7">
    <location>
        <begin position="8"/>
        <end position="75"/>
    </location>
</feature>
<organism evidence="9 10">
    <name type="scientific">Phanerochaete sordida</name>
    <dbReference type="NCBI Taxonomy" id="48140"/>
    <lineage>
        <taxon>Eukaryota</taxon>
        <taxon>Fungi</taxon>
        <taxon>Dikarya</taxon>
        <taxon>Basidiomycota</taxon>
        <taxon>Agaricomycotina</taxon>
        <taxon>Agaricomycetes</taxon>
        <taxon>Polyporales</taxon>
        <taxon>Phanerochaetaceae</taxon>
        <taxon>Phanerochaete</taxon>
    </lineage>
</organism>
<evidence type="ECO:0000259" key="7">
    <source>
        <dbReference type="PROSITE" id="PS50076"/>
    </source>
</evidence>
<sequence length="154" mass="17482">MDASAEPDYYAVLSLETSASTAEIKAAYHRALLLHHPDKQLAPDRREDALDLDTLKRAFVTLSTTELRTKYDTARSKPRPGPRPAQVVSLEEFTVHEDENLDDIIWSYDCRCGGAYRITEQDMEKDQHLIGCNSCSEVVWAGYEMVDDDERDEA</sequence>
<feature type="domain" description="DPH-type MB" evidence="8">
    <location>
        <begin position="84"/>
        <end position="144"/>
    </location>
</feature>
<dbReference type="SUPFAM" id="SSF46565">
    <property type="entry name" value="Chaperone J-domain"/>
    <property type="match status" value="1"/>
</dbReference>
<name>A0A9P3LBR3_9APHY</name>
<evidence type="ECO:0000313" key="10">
    <source>
        <dbReference type="Proteomes" id="UP000703269"/>
    </source>
</evidence>
<gene>
    <name evidence="9" type="ORF">PsYK624_055710</name>
</gene>
<dbReference type="InterPro" id="IPR036671">
    <property type="entry name" value="DPH_MB_sf"/>
</dbReference>
<evidence type="ECO:0000259" key="8">
    <source>
        <dbReference type="PROSITE" id="PS51074"/>
    </source>
</evidence>
<dbReference type="GO" id="GO:0008198">
    <property type="term" value="F:ferrous iron binding"/>
    <property type="evidence" value="ECO:0007669"/>
    <property type="project" value="TreeGrafter"/>
</dbReference>
<keyword evidence="10" id="KW-1185">Reference proteome</keyword>
<evidence type="ECO:0000256" key="4">
    <source>
        <dbReference type="ARBA" id="ARBA00022723"/>
    </source>
</evidence>
<dbReference type="Pfam" id="PF00226">
    <property type="entry name" value="DnaJ"/>
    <property type="match status" value="1"/>
</dbReference>
<evidence type="ECO:0000256" key="6">
    <source>
        <dbReference type="ARBA" id="ARBA00023004"/>
    </source>
</evidence>
<dbReference type="Gene3D" id="1.10.287.110">
    <property type="entry name" value="DnaJ domain"/>
    <property type="match status" value="1"/>
</dbReference>
<dbReference type="Proteomes" id="UP000703269">
    <property type="component" value="Unassembled WGS sequence"/>
</dbReference>
<dbReference type="Gene3D" id="3.10.660.10">
    <property type="entry name" value="DPH Zinc finger"/>
    <property type="match status" value="1"/>
</dbReference>
<keyword evidence="6" id="KW-0408">Iron</keyword>
<dbReference type="PANTHER" id="PTHR45255:SF1">
    <property type="entry name" value="DNAJ HOMOLOG SUBFAMILY C MEMBER 24"/>
    <property type="match status" value="1"/>
</dbReference>
<dbReference type="InterPro" id="IPR036869">
    <property type="entry name" value="J_dom_sf"/>
</dbReference>
<dbReference type="PANTHER" id="PTHR45255">
    <property type="entry name" value="DNAJ HOMOLOG SUBFAMILY C MEMBER 24"/>
    <property type="match status" value="1"/>
</dbReference>
<dbReference type="OrthoDB" id="445556at2759"/>
<keyword evidence="5" id="KW-0862">Zinc</keyword>
<dbReference type="PROSITE" id="PS51074">
    <property type="entry name" value="DPH_MB"/>
    <property type="match status" value="1"/>
</dbReference>